<gene>
    <name evidence="1" type="ORF">QR680_011937</name>
</gene>
<sequence>MPPMEGLFCDGNEIRELSDAEVTLTLMTIAGCQYNVRHPEDNRLKLLTPANLAVFETFHNRKTVPETEVNRRSCLTLSDLARDDLQNFEKIPKFFQEFFRRSTARGLVQPLIKLLPDHVQSKNLYSGESDVDDKMNALKNFNKVPRFFQEWKIENVKGLVQPLTKLLLDHVNSKKLSNVSFDKSEVDDNMFGILADLYCTSPNAKITVEEDENAIAKPKSHVVSKVMEAWKSETLIQGRNRLKIMRITITKSYVKSLKKNINLVQRGENNYLYEAKKDEGSLRIRLVGQKVTIMMFPKTTSWCLRC</sequence>
<reference evidence="1" key="1">
    <citation type="submission" date="2023-06" db="EMBL/GenBank/DDBJ databases">
        <title>Genomic analysis of the entomopathogenic nematode Steinernema hermaphroditum.</title>
        <authorList>
            <person name="Schwarz E.M."/>
            <person name="Heppert J.K."/>
            <person name="Baniya A."/>
            <person name="Schwartz H.T."/>
            <person name="Tan C.-H."/>
            <person name="Antoshechkin I."/>
            <person name="Sternberg P.W."/>
            <person name="Goodrich-Blair H."/>
            <person name="Dillman A.R."/>
        </authorList>
    </citation>
    <scope>NUCLEOTIDE SEQUENCE</scope>
    <source>
        <strain evidence="1">PS9179</strain>
        <tissue evidence="1">Whole animal</tissue>
    </source>
</reference>
<dbReference type="AlphaFoldDB" id="A0AA39LZU2"/>
<accession>A0AA39LZU2</accession>
<dbReference type="Proteomes" id="UP001175271">
    <property type="component" value="Unassembled WGS sequence"/>
</dbReference>
<name>A0AA39LZU2_9BILA</name>
<organism evidence="1 2">
    <name type="scientific">Steinernema hermaphroditum</name>
    <dbReference type="NCBI Taxonomy" id="289476"/>
    <lineage>
        <taxon>Eukaryota</taxon>
        <taxon>Metazoa</taxon>
        <taxon>Ecdysozoa</taxon>
        <taxon>Nematoda</taxon>
        <taxon>Chromadorea</taxon>
        <taxon>Rhabditida</taxon>
        <taxon>Tylenchina</taxon>
        <taxon>Panagrolaimomorpha</taxon>
        <taxon>Strongyloidoidea</taxon>
        <taxon>Steinernematidae</taxon>
        <taxon>Steinernema</taxon>
    </lineage>
</organism>
<protein>
    <submittedName>
        <fullName evidence="1">Uncharacterized protein</fullName>
    </submittedName>
</protein>
<evidence type="ECO:0000313" key="2">
    <source>
        <dbReference type="Proteomes" id="UP001175271"/>
    </source>
</evidence>
<comment type="caution">
    <text evidence="1">The sequence shown here is derived from an EMBL/GenBank/DDBJ whole genome shotgun (WGS) entry which is preliminary data.</text>
</comment>
<proteinExistence type="predicted"/>
<dbReference type="EMBL" id="JAUCMV010000002">
    <property type="protein sequence ID" value="KAK0415415.1"/>
    <property type="molecule type" value="Genomic_DNA"/>
</dbReference>
<keyword evidence="2" id="KW-1185">Reference proteome</keyword>
<evidence type="ECO:0000313" key="1">
    <source>
        <dbReference type="EMBL" id="KAK0415415.1"/>
    </source>
</evidence>